<dbReference type="HAMAP" id="MF_00337">
    <property type="entry name" value="Exonuc_7_S"/>
    <property type="match status" value="1"/>
</dbReference>
<gene>
    <name evidence="6 7" type="primary">xseB</name>
    <name evidence="7" type="ORF">V3330_07880</name>
</gene>
<dbReference type="PANTHER" id="PTHR34137:SF1">
    <property type="entry name" value="EXODEOXYRIBONUCLEASE 7 SMALL SUBUNIT"/>
    <property type="match status" value="1"/>
</dbReference>
<evidence type="ECO:0000256" key="3">
    <source>
        <dbReference type="ARBA" id="ARBA00022722"/>
    </source>
</evidence>
<comment type="subunit">
    <text evidence="6">Heterooligomer composed of large and small subunits.</text>
</comment>
<evidence type="ECO:0000256" key="5">
    <source>
        <dbReference type="ARBA" id="ARBA00022839"/>
    </source>
</evidence>
<dbReference type="AlphaFoldDB" id="A0AAW9R837"/>
<dbReference type="GO" id="GO:0009318">
    <property type="term" value="C:exodeoxyribonuclease VII complex"/>
    <property type="evidence" value="ECO:0007669"/>
    <property type="project" value="UniProtKB-UniRule"/>
</dbReference>
<evidence type="ECO:0000256" key="6">
    <source>
        <dbReference type="HAMAP-Rule" id="MF_00337"/>
    </source>
</evidence>
<dbReference type="PIRSF" id="PIRSF006488">
    <property type="entry name" value="Exonuc_VII_S"/>
    <property type="match status" value="1"/>
</dbReference>
<dbReference type="Pfam" id="PF02609">
    <property type="entry name" value="Exonuc_VII_S"/>
    <property type="match status" value="1"/>
</dbReference>
<reference evidence="7 8" key="1">
    <citation type="submission" date="2024-02" db="EMBL/GenBank/DDBJ databases">
        <title>A novel Wenzhouxiangellaceae bacterium, isolated from coastal sediments.</title>
        <authorList>
            <person name="Du Z.-J."/>
            <person name="Ye Y.-Q."/>
            <person name="Zhang X.-Y."/>
        </authorList>
    </citation>
    <scope>NUCLEOTIDE SEQUENCE [LARGE SCALE GENOMIC DNA]</scope>
    <source>
        <strain evidence="7 8">CH-27</strain>
    </source>
</reference>
<evidence type="ECO:0000256" key="2">
    <source>
        <dbReference type="ARBA" id="ARBA00022490"/>
    </source>
</evidence>
<dbReference type="SUPFAM" id="SSF116842">
    <property type="entry name" value="XseB-like"/>
    <property type="match status" value="1"/>
</dbReference>
<comment type="similarity">
    <text evidence="1 6">Belongs to the XseB family.</text>
</comment>
<evidence type="ECO:0000256" key="1">
    <source>
        <dbReference type="ARBA" id="ARBA00009998"/>
    </source>
</evidence>
<dbReference type="NCBIfam" id="NF002140">
    <property type="entry name" value="PRK00977.1-4"/>
    <property type="match status" value="1"/>
</dbReference>
<proteinExistence type="inferred from homology"/>
<dbReference type="EC" id="3.1.11.6" evidence="6"/>
<dbReference type="EMBL" id="JAZHOG010000004">
    <property type="protein sequence ID" value="MEJ8567542.1"/>
    <property type="molecule type" value="Genomic_DNA"/>
</dbReference>
<accession>A0AAW9R837</accession>
<evidence type="ECO:0000313" key="7">
    <source>
        <dbReference type="EMBL" id="MEJ8567542.1"/>
    </source>
</evidence>
<name>A0AAW9R837_9GAMM</name>
<organism evidence="7 8">
    <name type="scientific">Elongatibacter sediminis</name>
    <dbReference type="NCBI Taxonomy" id="3119006"/>
    <lineage>
        <taxon>Bacteria</taxon>
        <taxon>Pseudomonadati</taxon>
        <taxon>Pseudomonadota</taxon>
        <taxon>Gammaproteobacteria</taxon>
        <taxon>Chromatiales</taxon>
        <taxon>Wenzhouxiangellaceae</taxon>
        <taxon>Elongatibacter</taxon>
    </lineage>
</organism>
<comment type="catalytic activity">
    <reaction evidence="6">
        <text>Exonucleolytic cleavage in either 5'- to 3'- or 3'- to 5'-direction to yield nucleoside 5'-phosphates.</text>
        <dbReference type="EC" id="3.1.11.6"/>
    </reaction>
</comment>
<dbReference type="Gene3D" id="1.10.287.1040">
    <property type="entry name" value="Exonuclease VII, small subunit"/>
    <property type="match status" value="1"/>
</dbReference>
<dbReference type="NCBIfam" id="TIGR01280">
    <property type="entry name" value="xseB"/>
    <property type="match status" value="1"/>
</dbReference>
<evidence type="ECO:0000256" key="4">
    <source>
        <dbReference type="ARBA" id="ARBA00022801"/>
    </source>
</evidence>
<keyword evidence="3 6" id="KW-0540">Nuclease</keyword>
<dbReference type="RefSeq" id="WP_354694860.1">
    <property type="nucleotide sequence ID" value="NZ_JAZHOG010000004.1"/>
</dbReference>
<sequence length="83" mass="9305">MNTETKTGPEQKPDFEEALQELEDLVASLESGDLSLDDSLKHFKRGVELTRMCQSILDDAQQTIDMLDQEVDSTAPQAFDDDD</sequence>
<dbReference type="InterPro" id="IPR037004">
    <property type="entry name" value="Exonuc_VII_ssu_sf"/>
</dbReference>
<keyword evidence="2 6" id="KW-0963">Cytoplasm</keyword>
<comment type="caution">
    <text evidence="7">The sequence shown here is derived from an EMBL/GenBank/DDBJ whole genome shotgun (WGS) entry which is preliminary data.</text>
</comment>
<comment type="function">
    <text evidence="6">Bidirectionally degrades single-stranded DNA into large acid-insoluble oligonucleotides, which are then degraded further into small acid-soluble oligonucleotides.</text>
</comment>
<keyword evidence="8" id="KW-1185">Reference proteome</keyword>
<keyword evidence="4 6" id="KW-0378">Hydrolase</keyword>
<dbReference type="Proteomes" id="UP001359886">
    <property type="component" value="Unassembled WGS sequence"/>
</dbReference>
<keyword evidence="5 6" id="KW-0269">Exonuclease</keyword>
<comment type="subcellular location">
    <subcellularLocation>
        <location evidence="6">Cytoplasm</location>
    </subcellularLocation>
</comment>
<dbReference type="InterPro" id="IPR003761">
    <property type="entry name" value="Exonuc_VII_S"/>
</dbReference>
<protein>
    <recommendedName>
        <fullName evidence="6">Exodeoxyribonuclease 7 small subunit</fullName>
        <ecNumber evidence="6">3.1.11.6</ecNumber>
    </recommendedName>
    <alternativeName>
        <fullName evidence="6">Exodeoxyribonuclease VII small subunit</fullName>
        <shortName evidence="6">Exonuclease VII small subunit</shortName>
    </alternativeName>
</protein>
<dbReference type="GO" id="GO:0005829">
    <property type="term" value="C:cytosol"/>
    <property type="evidence" value="ECO:0007669"/>
    <property type="project" value="TreeGrafter"/>
</dbReference>
<dbReference type="PANTHER" id="PTHR34137">
    <property type="entry name" value="EXODEOXYRIBONUCLEASE 7 SMALL SUBUNIT"/>
    <property type="match status" value="1"/>
</dbReference>
<dbReference type="GO" id="GO:0008855">
    <property type="term" value="F:exodeoxyribonuclease VII activity"/>
    <property type="evidence" value="ECO:0007669"/>
    <property type="project" value="UniProtKB-UniRule"/>
</dbReference>
<evidence type="ECO:0000313" key="8">
    <source>
        <dbReference type="Proteomes" id="UP001359886"/>
    </source>
</evidence>
<dbReference type="GO" id="GO:0006308">
    <property type="term" value="P:DNA catabolic process"/>
    <property type="evidence" value="ECO:0007669"/>
    <property type="project" value="UniProtKB-UniRule"/>
</dbReference>